<evidence type="ECO:0000256" key="6">
    <source>
        <dbReference type="ARBA" id="ARBA00035137"/>
    </source>
</evidence>
<name>A0ABD1EHR6_HYPHA</name>
<dbReference type="Pfam" id="PF10484">
    <property type="entry name" value="MRP-S23"/>
    <property type="match status" value="1"/>
</dbReference>
<dbReference type="EMBL" id="JBDJPC010000007">
    <property type="protein sequence ID" value="KAL1494203.1"/>
    <property type="molecule type" value="Genomic_DNA"/>
</dbReference>
<comment type="similarity">
    <text evidence="2">Belongs to the mitochondrion-specific ribosomal protein mS23 family.</text>
</comment>
<dbReference type="CDD" id="cd23701">
    <property type="entry name" value="At1g26750"/>
    <property type="match status" value="1"/>
</dbReference>
<dbReference type="InterPro" id="IPR023611">
    <property type="entry name" value="mS23_dom_met"/>
</dbReference>
<sequence>MAGSRLEKIGTIYSRASGLIQSKALNWEDRPLWYDIYAAFPPKEEPRFDRPTPNIQLKQIFYQEDKIRAIFHRNNKKIGAVHLNSKAPSLTQRFIETYTSVNQQYKDGEASEEQLYKEAIDILNRQRGVITVLPAEIEDAEEVSLSGAFKEAQKKQEEQSISIKDIFKD</sequence>
<dbReference type="InterPro" id="IPR019520">
    <property type="entry name" value="Ribosomal_mS23_met"/>
</dbReference>
<dbReference type="PANTHER" id="PTHR15925:SF2">
    <property type="entry name" value="SMALL RIBOSOMAL SUBUNIT PROTEIN MS23"/>
    <property type="match status" value="1"/>
</dbReference>
<gene>
    <name evidence="8" type="ORF">ABEB36_009835</name>
</gene>
<evidence type="ECO:0000313" key="9">
    <source>
        <dbReference type="Proteomes" id="UP001566132"/>
    </source>
</evidence>
<dbReference type="Proteomes" id="UP001566132">
    <property type="component" value="Unassembled WGS sequence"/>
</dbReference>
<comment type="subcellular location">
    <subcellularLocation>
        <location evidence="1">Mitochondrion</location>
    </subcellularLocation>
</comment>
<evidence type="ECO:0000256" key="3">
    <source>
        <dbReference type="ARBA" id="ARBA00022980"/>
    </source>
</evidence>
<dbReference type="PANTHER" id="PTHR15925">
    <property type="entry name" value="MITOCHONDRIAL RIBOSOMAL PROTEIN S23"/>
    <property type="match status" value="1"/>
</dbReference>
<proteinExistence type="inferred from homology"/>
<organism evidence="8 9">
    <name type="scientific">Hypothenemus hampei</name>
    <name type="common">Coffee berry borer</name>
    <dbReference type="NCBI Taxonomy" id="57062"/>
    <lineage>
        <taxon>Eukaryota</taxon>
        <taxon>Metazoa</taxon>
        <taxon>Ecdysozoa</taxon>
        <taxon>Arthropoda</taxon>
        <taxon>Hexapoda</taxon>
        <taxon>Insecta</taxon>
        <taxon>Pterygota</taxon>
        <taxon>Neoptera</taxon>
        <taxon>Endopterygota</taxon>
        <taxon>Coleoptera</taxon>
        <taxon>Polyphaga</taxon>
        <taxon>Cucujiformia</taxon>
        <taxon>Curculionidae</taxon>
        <taxon>Scolytinae</taxon>
        <taxon>Hypothenemus</taxon>
    </lineage>
</organism>
<keyword evidence="3" id="KW-0689">Ribosomal protein</keyword>
<keyword evidence="9" id="KW-1185">Reference proteome</keyword>
<reference evidence="8 9" key="1">
    <citation type="submission" date="2024-05" db="EMBL/GenBank/DDBJ databases">
        <title>Genetic variation in Jamaican populations of the coffee berry borer (Hypothenemus hampei).</title>
        <authorList>
            <person name="Errbii M."/>
            <person name="Myrie A."/>
        </authorList>
    </citation>
    <scope>NUCLEOTIDE SEQUENCE [LARGE SCALE GENOMIC DNA]</scope>
    <source>
        <strain evidence="8">JA-Hopewell-2020-01-JO</strain>
        <tissue evidence="8">Whole body</tissue>
    </source>
</reference>
<evidence type="ECO:0000256" key="4">
    <source>
        <dbReference type="ARBA" id="ARBA00023128"/>
    </source>
</evidence>
<evidence type="ECO:0000256" key="5">
    <source>
        <dbReference type="ARBA" id="ARBA00023274"/>
    </source>
</evidence>
<keyword evidence="4" id="KW-0496">Mitochondrion</keyword>
<comment type="caution">
    <text evidence="8">The sequence shown here is derived from an EMBL/GenBank/DDBJ whole genome shotgun (WGS) entry which is preliminary data.</text>
</comment>
<evidence type="ECO:0000313" key="8">
    <source>
        <dbReference type="EMBL" id="KAL1494203.1"/>
    </source>
</evidence>
<feature type="domain" description="Small ribosomal subunit protein mS23 conserved" evidence="7">
    <location>
        <begin position="2"/>
        <end position="126"/>
    </location>
</feature>
<evidence type="ECO:0000259" key="7">
    <source>
        <dbReference type="Pfam" id="PF10484"/>
    </source>
</evidence>
<evidence type="ECO:0000256" key="2">
    <source>
        <dbReference type="ARBA" id="ARBA00009864"/>
    </source>
</evidence>
<protein>
    <recommendedName>
        <fullName evidence="6">Small ribosomal subunit protein mS23</fullName>
    </recommendedName>
</protein>
<dbReference type="InterPro" id="IPR059242">
    <property type="entry name" value="mS23_dom"/>
</dbReference>
<evidence type="ECO:0000256" key="1">
    <source>
        <dbReference type="ARBA" id="ARBA00004173"/>
    </source>
</evidence>
<accession>A0ABD1EHR6</accession>
<keyword evidence="5" id="KW-0687">Ribonucleoprotein</keyword>
<dbReference type="AlphaFoldDB" id="A0ABD1EHR6"/>